<dbReference type="InterPro" id="IPR000847">
    <property type="entry name" value="LysR_HTH_N"/>
</dbReference>
<reference evidence="8 9" key="1">
    <citation type="submission" date="2019-03" db="EMBL/GenBank/DDBJ databases">
        <title>Genomic Encyclopedia of Type Strains, Phase IV (KMG-IV): sequencing the most valuable type-strain genomes for metagenomic binning, comparative biology and taxonomic classification.</title>
        <authorList>
            <person name="Goeker M."/>
        </authorList>
    </citation>
    <scope>NUCLEOTIDE SEQUENCE [LARGE SCALE GENOMIC DNA]</scope>
    <source>
        <strain evidence="8 9">DSM 101688</strain>
    </source>
</reference>
<dbReference type="Pfam" id="PF03466">
    <property type="entry name" value="LysR_substrate"/>
    <property type="match status" value="1"/>
</dbReference>
<dbReference type="Proteomes" id="UP000295304">
    <property type="component" value="Unassembled WGS sequence"/>
</dbReference>
<dbReference type="OrthoDB" id="9808620at2"/>
<dbReference type="AlphaFoldDB" id="A0A4R3JGD7"/>
<dbReference type="InterPro" id="IPR005119">
    <property type="entry name" value="LysR_subst-bd"/>
</dbReference>
<dbReference type="SUPFAM" id="SSF46785">
    <property type="entry name" value="Winged helix' DNA-binding domain"/>
    <property type="match status" value="1"/>
</dbReference>
<comment type="similarity">
    <text evidence="1">Belongs to the LysR transcriptional regulatory family.</text>
</comment>
<comment type="caution">
    <text evidence="8">The sequence shown here is derived from an EMBL/GenBank/DDBJ whole genome shotgun (WGS) entry which is preliminary data.</text>
</comment>
<evidence type="ECO:0000256" key="5">
    <source>
        <dbReference type="ARBA" id="ARBA00039279"/>
    </source>
</evidence>
<evidence type="ECO:0000256" key="3">
    <source>
        <dbReference type="ARBA" id="ARBA00023125"/>
    </source>
</evidence>
<keyword evidence="2" id="KW-0805">Transcription regulation</keyword>
<dbReference type="PANTHER" id="PTHR30126">
    <property type="entry name" value="HTH-TYPE TRANSCRIPTIONAL REGULATOR"/>
    <property type="match status" value="1"/>
</dbReference>
<keyword evidence="4" id="KW-0804">Transcription</keyword>
<evidence type="ECO:0000256" key="4">
    <source>
        <dbReference type="ARBA" id="ARBA00023163"/>
    </source>
</evidence>
<dbReference type="Gene3D" id="1.10.10.10">
    <property type="entry name" value="Winged helix-like DNA-binding domain superfamily/Winged helix DNA-binding domain"/>
    <property type="match status" value="1"/>
</dbReference>
<evidence type="ECO:0000313" key="8">
    <source>
        <dbReference type="EMBL" id="TCS64276.1"/>
    </source>
</evidence>
<evidence type="ECO:0000313" key="9">
    <source>
        <dbReference type="Proteomes" id="UP000295304"/>
    </source>
</evidence>
<dbReference type="SUPFAM" id="SSF53850">
    <property type="entry name" value="Periplasmic binding protein-like II"/>
    <property type="match status" value="1"/>
</dbReference>
<organism evidence="8 9">
    <name type="scientific">Varunaivibrio sulfuroxidans</name>
    <dbReference type="NCBI Taxonomy" id="1773489"/>
    <lineage>
        <taxon>Bacteria</taxon>
        <taxon>Pseudomonadati</taxon>
        <taxon>Pseudomonadota</taxon>
        <taxon>Alphaproteobacteria</taxon>
        <taxon>Rhodospirillales</taxon>
        <taxon>Magnetovibrionaceae</taxon>
        <taxon>Varunaivibrio</taxon>
    </lineage>
</organism>
<dbReference type="PRINTS" id="PR00039">
    <property type="entry name" value="HTHLYSR"/>
</dbReference>
<evidence type="ECO:0000256" key="6">
    <source>
        <dbReference type="ARBA" id="ARBA00043141"/>
    </source>
</evidence>
<dbReference type="EMBL" id="SLZW01000002">
    <property type="protein sequence ID" value="TCS64276.1"/>
    <property type="molecule type" value="Genomic_DNA"/>
</dbReference>
<dbReference type="GO" id="GO:0000976">
    <property type="term" value="F:transcription cis-regulatory region binding"/>
    <property type="evidence" value="ECO:0007669"/>
    <property type="project" value="TreeGrafter"/>
</dbReference>
<protein>
    <recommendedName>
        <fullName evidence="5">HTH-type transcriptional regulator CbbR</fullName>
    </recommendedName>
    <alternativeName>
        <fullName evidence="6">RuBisCO operon transcriptional regulator</fullName>
    </alternativeName>
</protein>
<dbReference type="Gene3D" id="3.40.190.290">
    <property type="match status" value="1"/>
</dbReference>
<proteinExistence type="inferred from homology"/>
<evidence type="ECO:0000256" key="2">
    <source>
        <dbReference type="ARBA" id="ARBA00023015"/>
    </source>
</evidence>
<dbReference type="GO" id="GO:0003700">
    <property type="term" value="F:DNA-binding transcription factor activity"/>
    <property type="evidence" value="ECO:0007669"/>
    <property type="project" value="InterPro"/>
</dbReference>
<dbReference type="PROSITE" id="PS50931">
    <property type="entry name" value="HTH_LYSR"/>
    <property type="match status" value="1"/>
</dbReference>
<accession>A0A4R3JGD7</accession>
<dbReference type="RefSeq" id="WP_132938225.1">
    <property type="nucleotide sequence ID" value="NZ_CP119676.1"/>
</dbReference>
<evidence type="ECO:0000259" key="7">
    <source>
        <dbReference type="PROSITE" id="PS50931"/>
    </source>
</evidence>
<dbReference type="CDD" id="cd08419">
    <property type="entry name" value="PBP2_CbbR_RubisCO_like"/>
    <property type="match status" value="1"/>
</dbReference>
<keyword evidence="3" id="KW-0238">DNA-binding</keyword>
<name>A0A4R3JGD7_9PROT</name>
<dbReference type="PANTHER" id="PTHR30126:SF5">
    <property type="entry name" value="HTH-TYPE TRANSCRIPTIONAL ACTIVATOR CMPR"/>
    <property type="match status" value="1"/>
</dbReference>
<dbReference type="InterPro" id="IPR036390">
    <property type="entry name" value="WH_DNA-bd_sf"/>
</dbReference>
<dbReference type="InterPro" id="IPR036388">
    <property type="entry name" value="WH-like_DNA-bd_sf"/>
</dbReference>
<dbReference type="FunFam" id="1.10.10.10:FF:000001">
    <property type="entry name" value="LysR family transcriptional regulator"/>
    <property type="match status" value="1"/>
</dbReference>
<feature type="domain" description="HTH lysR-type" evidence="7">
    <location>
        <begin position="3"/>
        <end position="60"/>
    </location>
</feature>
<evidence type="ECO:0000256" key="1">
    <source>
        <dbReference type="ARBA" id="ARBA00009437"/>
    </source>
</evidence>
<keyword evidence="9" id="KW-1185">Reference proteome</keyword>
<dbReference type="Pfam" id="PF00126">
    <property type="entry name" value="HTH_1"/>
    <property type="match status" value="1"/>
</dbReference>
<gene>
    <name evidence="8" type="ORF">EDD55_102318</name>
</gene>
<sequence length="306" mass="34367">MNITLRQLKVFSSVVKHNSYTRAAEDLNLSQPAVSMQIKQLENQVRLPLLEHVGKKIYLTQAGQIVLQHARDVLQQIDDLDAVLNEYKEPGHGRLRIAAATTANYFAPALLRIFHERYPLVSVHLDVTNRKALLAQLAENDVDMVIMGMPPGEMDLEAGSFMENPLVVIAPPDHAFATGKKIPLRALEKEIFLVREKGSGTRQAMERFFRKHDLKITYGMEVSSDEAIKQSVQAGLGLGLMSRDAVQMELTLGRLIIPDIQRFPLMRSWYLVSRKGKHLSPSAQAFRDFVLNEAKGLLRKPPISAL</sequence>